<evidence type="ECO:0000256" key="5">
    <source>
        <dbReference type="ARBA" id="ARBA00023242"/>
    </source>
</evidence>
<gene>
    <name evidence="6" type="ORF">KSP40_PGU006469</name>
</gene>
<evidence type="ECO:0000256" key="4">
    <source>
        <dbReference type="ARBA" id="ARBA00023204"/>
    </source>
</evidence>
<evidence type="ECO:0008006" key="8">
    <source>
        <dbReference type="Google" id="ProtNLM"/>
    </source>
</evidence>
<dbReference type="InterPro" id="IPR036420">
    <property type="entry name" value="BRCT_dom_sf"/>
</dbReference>
<sequence length="139" mass="15746">MKRGLAKGVAVEEENILRKPSVSSDNDATFIAKRWRAAWISSSSLCEDWLLCGSGLSKEEKVLLDKFATMSGLVVTYQWKQNVTHLIAATNEDGACMRTMKYLMAILTGRWSIYHDNVTKLHEFIHMSNYIVKVSSPKF</sequence>
<comment type="subcellular location">
    <subcellularLocation>
        <location evidence="1">Nucleus</location>
    </subcellularLocation>
</comment>
<evidence type="ECO:0000313" key="7">
    <source>
        <dbReference type="Proteomes" id="UP001412067"/>
    </source>
</evidence>
<protein>
    <recommendedName>
        <fullName evidence="8">BRCT domain-containing protein</fullName>
    </recommendedName>
</protein>
<comment type="caution">
    <text evidence="6">The sequence shown here is derived from an EMBL/GenBank/DDBJ whole genome shotgun (WGS) entry which is preliminary data.</text>
</comment>
<keyword evidence="4" id="KW-0234">DNA repair</keyword>
<dbReference type="PANTHER" id="PTHR13763:SF9">
    <property type="entry name" value="BRCA1-ASSOCIATED RING DOMAIN PROTEIN 1"/>
    <property type="match status" value="1"/>
</dbReference>
<reference evidence="6 7" key="1">
    <citation type="journal article" date="2022" name="Nat. Plants">
        <title>Genomes of leafy and leafless Platanthera orchids illuminate the evolution of mycoheterotrophy.</title>
        <authorList>
            <person name="Li M.H."/>
            <person name="Liu K.W."/>
            <person name="Li Z."/>
            <person name="Lu H.C."/>
            <person name="Ye Q.L."/>
            <person name="Zhang D."/>
            <person name="Wang J.Y."/>
            <person name="Li Y.F."/>
            <person name="Zhong Z.M."/>
            <person name="Liu X."/>
            <person name="Yu X."/>
            <person name="Liu D.K."/>
            <person name="Tu X.D."/>
            <person name="Liu B."/>
            <person name="Hao Y."/>
            <person name="Liao X.Y."/>
            <person name="Jiang Y.T."/>
            <person name="Sun W.H."/>
            <person name="Chen J."/>
            <person name="Chen Y.Q."/>
            <person name="Ai Y."/>
            <person name="Zhai J.W."/>
            <person name="Wu S.S."/>
            <person name="Zhou Z."/>
            <person name="Hsiao Y.Y."/>
            <person name="Wu W.L."/>
            <person name="Chen Y.Y."/>
            <person name="Lin Y.F."/>
            <person name="Hsu J.L."/>
            <person name="Li C.Y."/>
            <person name="Wang Z.W."/>
            <person name="Zhao X."/>
            <person name="Zhong W.Y."/>
            <person name="Ma X.K."/>
            <person name="Ma L."/>
            <person name="Huang J."/>
            <person name="Chen G.Z."/>
            <person name="Huang M.Z."/>
            <person name="Huang L."/>
            <person name="Peng D.H."/>
            <person name="Luo Y.B."/>
            <person name="Zou S.Q."/>
            <person name="Chen S.P."/>
            <person name="Lan S."/>
            <person name="Tsai W.C."/>
            <person name="Van de Peer Y."/>
            <person name="Liu Z.J."/>
        </authorList>
    </citation>
    <scope>NUCLEOTIDE SEQUENCE [LARGE SCALE GENOMIC DNA]</scope>
    <source>
        <strain evidence="6">Lor288</strain>
    </source>
</reference>
<dbReference type="Proteomes" id="UP001412067">
    <property type="component" value="Unassembled WGS sequence"/>
</dbReference>
<proteinExistence type="predicted"/>
<dbReference type="InterPro" id="IPR031099">
    <property type="entry name" value="BRCA1-associated"/>
</dbReference>
<evidence type="ECO:0000256" key="2">
    <source>
        <dbReference type="ARBA" id="ARBA00022737"/>
    </source>
</evidence>
<name>A0ABR2MST0_9ASPA</name>
<evidence type="ECO:0000313" key="6">
    <source>
        <dbReference type="EMBL" id="KAK8967031.1"/>
    </source>
</evidence>
<accession>A0ABR2MST0</accession>
<dbReference type="EMBL" id="JBBWWR010000005">
    <property type="protein sequence ID" value="KAK8967031.1"/>
    <property type="molecule type" value="Genomic_DNA"/>
</dbReference>
<organism evidence="6 7">
    <name type="scientific">Platanthera guangdongensis</name>
    <dbReference type="NCBI Taxonomy" id="2320717"/>
    <lineage>
        <taxon>Eukaryota</taxon>
        <taxon>Viridiplantae</taxon>
        <taxon>Streptophyta</taxon>
        <taxon>Embryophyta</taxon>
        <taxon>Tracheophyta</taxon>
        <taxon>Spermatophyta</taxon>
        <taxon>Magnoliopsida</taxon>
        <taxon>Liliopsida</taxon>
        <taxon>Asparagales</taxon>
        <taxon>Orchidaceae</taxon>
        <taxon>Orchidoideae</taxon>
        <taxon>Orchideae</taxon>
        <taxon>Orchidinae</taxon>
        <taxon>Platanthera</taxon>
    </lineage>
</organism>
<keyword evidence="2" id="KW-0677">Repeat</keyword>
<evidence type="ECO:0000256" key="1">
    <source>
        <dbReference type="ARBA" id="ARBA00004123"/>
    </source>
</evidence>
<dbReference type="PANTHER" id="PTHR13763">
    <property type="entry name" value="BREAST CANCER TYPE 1 SUSCEPTIBILITY PROTEIN BRCA1"/>
    <property type="match status" value="1"/>
</dbReference>
<dbReference type="Gene3D" id="3.40.50.10190">
    <property type="entry name" value="BRCT domain"/>
    <property type="match status" value="1"/>
</dbReference>
<keyword evidence="5" id="KW-0539">Nucleus</keyword>
<evidence type="ECO:0000256" key="3">
    <source>
        <dbReference type="ARBA" id="ARBA00022763"/>
    </source>
</evidence>
<keyword evidence="3" id="KW-0227">DNA damage</keyword>
<keyword evidence="7" id="KW-1185">Reference proteome</keyword>
<dbReference type="SUPFAM" id="SSF52113">
    <property type="entry name" value="BRCT domain"/>
    <property type="match status" value="1"/>
</dbReference>